<dbReference type="RefSeq" id="WP_012615461.1">
    <property type="nucleotide sequence ID" value="NC_011831.1"/>
</dbReference>
<accession>B8GCP5</accession>
<organism evidence="1 2">
    <name type="scientific">Chloroflexus aggregans (strain MD-66 / DSM 9485)</name>
    <dbReference type="NCBI Taxonomy" id="326427"/>
    <lineage>
        <taxon>Bacteria</taxon>
        <taxon>Bacillati</taxon>
        <taxon>Chloroflexota</taxon>
        <taxon>Chloroflexia</taxon>
        <taxon>Chloroflexales</taxon>
        <taxon>Chloroflexineae</taxon>
        <taxon>Chloroflexaceae</taxon>
        <taxon>Chloroflexus</taxon>
    </lineage>
</organism>
<dbReference type="STRING" id="326427.Cagg_0144"/>
<dbReference type="KEGG" id="cag:Cagg_0144"/>
<keyword evidence="2" id="KW-1185">Reference proteome</keyword>
<name>B8GCP5_CHLAD</name>
<proteinExistence type="predicted"/>
<dbReference type="HOGENOM" id="CLU_3166120_0_0_0"/>
<protein>
    <submittedName>
        <fullName evidence="1">Uncharacterized protein</fullName>
    </submittedName>
</protein>
<dbReference type="Proteomes" id="UP000002508">
    <property type="component" value="Chromosome"/>
</dbReference>
<gene>
    <name evidence="1" type="ordered locus">Cagg_0144</name>
</gene>
<dbReference type="EMBL" id="CP001337">
    <property type="protein sequence ID" value="ACL23095.1"/>
    <property type="molecule type" value="Genomic_DNA"/>
</dbReference>
<reference evidence="1" key="1">
    <citation type="submission" date="2008-12" db="EMBL/GenBank/DDBJ databases">
        <title>Complete sequence of Chloroflexus aggregans DSM 9485.</title>
        <authorList>
            <consortium name="US DOE Joint Genome Institute"/>
            <person name="Lucas S."/>
            <person name="Copeland A."/>
            <person name="Lapidus A."/>
            <person name="Glavina del Rio T."/>
            <person name="Dalin E."/>
            <person name="Tice H."/>
            <person name="Pitluck S."/>
            <person name="Foster B."/>
            <person name="Larimer F."/>
            <person name="Land M."/>
            <person name="Hauser L."/>
            <person name="Kyrpides N."/>
            <person name="Mikhailova N."/>
            <person name="Bryant D."/>
            <person name="Richardson P."/>
        </authorList>
    </citation>
    <scope>NUCLEOTIDE SEQUENCE</scope>
    <source>
        <strain evidence="1">DSM 9485</strain>
    </source>
</reference>
<dbReference type="AlphaFoldDB" id="B8GCP5"/>
<evidence type="ECO:0000313" key="2">
    <source>
        <dbReference type="Proteomes" id="UP000002508"/>
    </source>
</evidence>
<sequence>MLWISLIALMVLIAASPGIMLYIEQRQATTGHFEQTGDTPPYHHDTP</sequence>
<evidence type="ECO:0000313" key="1">
    <source>
        <dbReference type="EMBL" id="ACL23095.1"/>
    </source>
</evidence>